<sequence>MKRFKGLLPGSGRRAVHAFVVVSLCATVTGCAEEPHSYLNGRSYDPVTVIVDKDRPQQVMLGGLYEEAMNRAHVPALYQSERMNENSDRVRLISEHKADLIFGCTGELLTSLNPDEAERLSQEYVADEAAGKVDKNSGEWRERVYKAMVANLPEHATAGNPSSAIGCEDVNDPPLPQNIVPVFRAAMFDRSERLTLNQVSGSISTEDVQKLTQKAAEDANLSIVVKDFLRANDL</sequence>
<dbReference type="PROSITE" id="PS51257">
    <property type="entry name" value="PROKAR_LIPOPROTEIN"/>
    <property type="match status" value="1"/>
</dbReference>
<organism evidence="1 2">
    <name type="scientific">Corynebacterium pyruviciproducens</name>
    <dbReference type="NCBI Taxonomy" id="598660"/>
    <lineage>
        <taxon>Bacteria</taxon>
        <taxon>Bacillati</taxon>
        <taxon>Actinomycetota</taxon>
        <taxon>Actinomycetes</taxon>
        <taxon>Mycobacteriales</taxon>
        <taxon>Corynebacteriaceae</taxon>
        <taxon>Corynebacterium</taxon>
    </lineage>
</organism>
<evidence type="ECO:0000313" key="1">
    <source>
        <dbReference type="EMBL" id="WOT01211.1"/>
    </source>
</evidence>
<dbReference type="KEGG" id="cpyr:CYJ47_07905"/>
<gene>
    <name evidence="1" type="ORF">CYJ47_07905</name>
</gene>
<protein>
    <submittedName>
        <fullName evidence="1">Uncharacterized protein</fullName>
    </submittedName>
</protein>
<name>A0AAF0YR51_9CORY</name>
<dbReference type="EMBL" id="CP136958">
    <property type="protein sequence ID" value="WOT01211.1"/>
    <property type="molecule type" value="Genomic_DNA"/>
</dbReference>
<dbReference type="AlphaFoldDB" id="A0AAF0YR51"/>
<dbReference type="Proteomes" id="UP000234560">
    <property type="component" value="Chromosome"/>
</dbReference>
<reference evidence="1" key="1">
    <citation type="submission" date="2017-12" db="EMBL/GenBank/DDBJ databases">
        <authorList>
            <person name="Thomas-White K."/>
            <person name="Wolfe A.J."/>
        </authorList>
    </citation>
    <scope>NUCLEOTIDE SEQUENCE</scope>
    <source>
        <strain evidence="1">UMB0763</strain>
    </source>
</reference>
<reference evidence="1" key="2">
    <citation type="submission" date="2023-10" db="EMBL/GenBank/DDBJ databases">
        <authorList>
            <person name="Choi B."/>
        </authorList>
    </citation>
    <scope>NUCLEOTIDE SEQUENCE</scope>
    <source>
        <strain evidence="1">UMB0763</strain>
    </source>
</reference>
<proteinExistence type="predicted"/>
<accession>A0AAF0YR51</accession>
<dbReference type="Gene3D" id="3.40.190.10">
    <property type="entry name" value="Periplasmic binding protein-like II"/>
    <property type="match status" value="1"/>
</dbReference>
<dbReference type="RefSeq" id="WP_101678213.1">
    <property type="nucleotide sequence ID" value="NZ_CAMYCO010000010.1"/>
</dbReference>
<evidence type="ECO:0000313" key="2">
    <source>
        <dbReference type="Proteomes" id="UP000234560"/>
    </source>
</evidence>